<dbReference type="Proteomes" id="UP000183832">
    <property type="component" value="Unassembled WGS sequence"/>
</dbReference>
<accession>A0A1J1ICA0</accession>
<dbReference type="EMBL" id="CVRI01000044">
    <property type="protein sequence ID" value="CRK96606.1"/>
    <property type="molecule type" value="Genomic_DNA"/>
</dbReference>
<proteinExistence type="predicted"/>
<name>A0A1J1ICA0_9DIPT</name>
<reference evidence="1 2" key="1">
    <citation type="submission" date="2015-04" db="EMBL/GenBank/DDBJ databases">
        <authorList>
            <person name="Syromyatnikov M.Y."/>
            <person name="Popov V.N."/>
        </authorList>
    </citation>
    <scope>NUCLEOTIDE SEQUENCE [LARGE SCALE GENOMIC DNA]</scope>
</reference>
<evidence type="ECO:0000313" key="1">
    <source>
        <dbReference type="EMBL" id="CRK96606.1"/>
    </source>
</evidence>
<protein>
    <submittedName>
        <fullName evidence="1">CLUMA_CG010198, isoform A</fullName>
    </submittedName>
</protein>
<organism evidence="1 2">
    <name type="scientific">Clunio marinus</name>
    <dbReference type="NCBI Taxonomy" id="568069"/>
    <lineage>
        <taxon>Eukaryota</taxon>
        <taxon>Metazoa</taxon>
        <taxon>Ecdysozoa</taxon>
        <taxon>Arthropoda</taxon>
        <taxon>Hexapoda</taxon>
        <taxon>Insecta</taxon>
        <taxon>Pterygota</taxon>
        <taxon>Neoptera</taxon>
        <taxon>Endopterygota</taxon>
        <taxon>Diptera</taxon>
        <taxon>Nematocera</taxon>
        <taxon>Chironomoidea</taxon>
        <taxon>Chironomidae</taxon>
        <taxon>Clunio</taxon>
    </lineage>
</organism>
<sequence>MTQVMHKKQFRKFLENLIHFIALHFAQRPINEAFTVSFSSRSYLTEITSFYFTPRQNHFKTEARIVTMLRHDDDYCFYFSSCSLFCPSKENAVGKKLLTFYVNGVLITFITPPIASHDDDKVKRKVFDDVERQSKDEQYEEMTVKAFKLHH</sequence>
<dbReference type="AlphaFoldDB" id="A0A1J1ICA0"/>
<keyword evidence="2" id="KW-1185">Reference proteome</keyword>
<evidence type="ECO:0000313" key="2">
    <source>
        <dbReference type="Proteomes" id="UP000183832"/>
    </source>
</evidence>
<gene>
    <name evidence="1" type="ORF">CLUMA_CG010198</name>
</gene>